<gene>
    <name evidence="4" type="ORF">F0562_002358</name>
</gene>
<dbReference type="InterPro" id="IPR010987">
    <property type="entry name" value="Glutathione-S-Trfase_C-like"/>
</dbReference>
<dbReference type="InterPro" id="IPR036282">
    <property type="entry name" value="Glutathione-S-Trfase_C_sf"/>
</dbReference>
<organism evidence="4 5">
    <name type="scientific">Nyssa sinensis</name>
    <dbReference type="NCBI Taxonomy" id="561372"/>
    <lineage>
        <taxon>Eukaryota</taxon>
        <taxon>Viridiplantae</taxon>
        <taxon>Streptophyta</taxon>
        <taxon>Embryophyta</taxon>
        <taxon>Tracheophyta</taxon>
        <taxon>Spermatophyta</taxon>
        <taxon>Magnoliopsida</taxon>
        <taxon>eudicotyledons</taxon>
        <taxon>Gunneridae</taxon>
        <taxon>Pentapetalae</taxon>
        <taxon>asterids</taxon>
        <taxon>Cornales</taxon>
        <taxon>Nyssaceae</taxon>
        <taxon>Nyssa</taxon>
    </lineage>
</organism>
<evidence type="ECO:0000259" key="3">
    <source>
        <dbReference type="PROSITE" id="PS50405"/>
    </source>
</evidence>
<evidence type="ECO:0000313" key="5">
    <source>
        <dbReference type="Proteomes" id="UP000325577"/>
    </source>
</evidence>
<dbReference type="GO" id="GO:0005829">
    <property type="term" value="C:cytosol"/>
    <property type="evidence" value="ECO:0007669"/>
    <property type="project" value="UniProtKB-SubCell"/>
</dbReference>
<dbReference type="InterPro" id="IPR045074">
    <property type="entry name" value="GST_C_Tau"/>
</dbReference>
<dbReference type="OrthoDB" id="202840at2759"/>
<name>A0A5J5C749_9ASTE</name>
<evidence type="ECO:0000256" key="1">
    <source>
        <dbReference type="RuleBase" id="RU369102"/>
    </source>
</evidence>
<dbReference type="EC" id="2.5.1.18" evidence="1"/>
<dbReference type="PROSITE" id="PS50405">
    <property type="entry name" value="GST_CTER"/>
    <property type="match status" value="1"/>
</dbReference>
<dbReference type="Gene3D" id="1.20.1050.10">
    <property type="match status" value="1"/>
</dbReference>
<keyword evidence="1" id="KW-0808">Transferase</keyword>
<protein>
    <recommendedName>
        <fullName evidence="1">Glutathione S-transferase</fullName>
        <ecNumber evidence="1">2.5.1.18</ecNumber>
    </recommendedName>
</protein>
<dbReference type="GO" id="GO:0006749">
    <property type="term" value="P:glutathione metabolic process"/>
    <property type="evidence" value="ECO:0007669"/>
    <property type="project" value="InterPro"/>
</dbReference>
<keyword evidence="5" id="KW-1185">Reference proteome</keyword>
<comment type="catalytic activity">
    <reaction evidence="1">
        <text>RX + glutathione = an S-substituted glutathione + a halide anion + H(+)</text>
        <dbReference type="Rhea" id="RHEA:16437"/>
        <dbReference type="ChEBI" id="CHEBI:15378"/>
        <dbReference type="ChEBI" id="CHEBI:16042"/>
        <dbReference type="ChEBI" id="CHEBI:17792"/>
        <dbReference type="ChEBI" id="CHEBI:57925"/>
        <dbReference type="ChEBI" id="CHEBI:90779"/>
        <dbReference type="EC" id="2.5.1.18"/>
    </reaction>
</comment>
<dbReference type="Proteomes" id="UP000325577">
    <property type="component" value="Linkage Group LG0"/>
</dbReference>
<dbReference type="GO" id="GO:0004364">
    <property type="term" value="F:glutathione transferase activity"/>
    <property type="evidence" value="ECO:0007669"/>
    <property type="project" value="UniProtKB-UniRule"/>
</dbReference>
<feature type="domain" description="GST C-terminal" evidence="3">
    <location>
        <begin position="1"/>
        <end position="113"/>
    </location>
</feature>
<proteinExistence type="inferred from homology"/>
<evidence type="ECO:0000256" key="2">
    <source>
        <dbReference type="SAM" id="MobiDB-lite"/>
    </source>
</evidence>
<accession>A0A5J5C749</accession>
<dbReference type="PANTHER" id="PTHR11260">
    <property type="entry name" value="GLUTATHIONE S-TRANSFERASE, GST, SUPERFAMILY, GST DOMAIN CONTAINING"/>
    <property type="match status" value="1"/>
</dbReference>
<dbReference type="AlphaFoldDB" id="A0A5J5C749"/>
<keyword evidence="1" id="KW-0963">Cytoplasm</keyword>
<dbReference type="EMBL" id="CM018031">
    <property type="protein sequence ID" value="KAA8550674.1"/>
    <property type="molecule type" value="Genomic_DNA"/>
</dbReference>
<comment type="function">
    <text evidence="1">Is involved in the conjugation of reduced glutathione to a wide number of exogenous and endogenous hydrophobic electrophiles.</text>
</comment>
<dbReference type="CDD" id="cd03185">
    <property type="entry name" value="GST_C_Tau"/>
    <property type="match status" value="1"/>
</dbReference>
<dbReference type="PANTHER" id="PTHR11260:SF775">
    <property type="entry name" value="GLUTATHIONE S-TRANSFERASE U10"/>
    <property type="match status" value="1"/>
</dbReference>
<evidence type="ECO:0000313" key="4">
    <source>
        <dbReference type="EMBL" id="KAA8550674.1"/>
    </source>
</evidence>
<feature type="region of interest" description="Disordered" evidence="2">
    <location>
        <begin position="1"/>
        <end position="27"/>
    </location>
</feature>
<comment type="similarity">
    <text evidence="1">Belongs to the GST superfamily.</text>
</comment>
<comment type="subcellular location">
    <subcellularLocation>
        <location evidence="1">Cytoplasm</location>
        <location evidence="1">Cytosol</location>
    </subcellularLocation>
</comment>
<dbReference type="Pfam" id="PF13410">
    <property type="entry name" value="GST_C_2"/>
    <property type="match status" value="1"/>
</dbReference>
<sequence>MATESIASKRHLREGHGSVLDQVQGGQEPKEQLKILEEHGLGHKKFFGGDEIGITDIAFGWMASSLDVIEEIVGVKLLEADSFPRLHAWVENFRDVPAIKENLPDRNQILAYYKLKRDMFFNSSTKP</sequence>
<reference evidence="4 5" key="1">
    <citation type="submission" date="2019-09" db="EMBL/GenBank/DDBJ databases">
        <title>A chromosome-level genome assembly of the Chinese tupelo Nyssa sinensis.</title>
        <authorList>
            <person name="Yang X."/>
            <person name="Kang M."/>
            <person name="Yang Y."/>
            <person name="Xiong H."/>
            <person name="Wang M."/>
            <person name="Zhang Z."/>
            <person name="Wang Z."/>
            <person name="Wu H."/>
            <person name="Ma T."/>
            <person name="Liu J."/>
            <person name="Xi Z."/>
        </authorList>
    </citation>
    <scope>NUCLEOTIDE SEQUENCE [LARGE SCALE GENOMIC DNA]</scope>
    <source>
        <strain evidence="4">J267</strain>
        <tissue evidence="4">Leaf</tissue>
    </source>
</reference>
<dbReference type="SUPFAM" id="SSF47616">
    <property type="entry name" value="GST C-terminal domain-like"/>
    <property type="match status" value="1"/>
</dbReference>
<dbReference type="InterPro" id="IPR045073">
    <property type="entry name" value="Omega/Tau-like"/>
</dbReference>